<evidence type="ECO:0000313" key="1">
    <source>
        <dbReference type="EMBL" id="TNV75877.1"/>
    </source>
</evidence>
<dbReference type="EMBL" id="RRYP01014635">
    <property type="protein sequence ID" value="TNV75877.1"/>
    <property type="molecule type" value="Genomic_DNA"/>
</dbReference>
<comment type="caution">
    <text evidence="1">The sequence shown here is derived from an EMBL/GenBank/DDBJ whole genome shotgun (WGS) entry which is preliminary data.</text>
</comment>
<dbReference type="Proteomes" id="UP000785679">
    <property type="component" value="Unassembled WGS sequence"/>
</dbReference>
<proteinExistence type="predicted"/>
<accession>A0A8J8NI73</accession>
<keyword evidence="2" id="KW-1185">Reference proteome</keyword>
<evidence type="ECO:0000313" key="2">
    <source>
        <dbReference type="Proteomes" id="UP000785679"/>
    </source>
</evidence>
<organism evidence="1 2">
    <name type="scientific">Halteria grandinella</name>
    <dbReference type="NCBI Taxonomy" id="5974"/>
    <lineage>
        <taxon>Eukaryota</taxon>
        <taxon>Sar</taxon>
        <taxon>Alveolata</taxon>
        <taxon>Ciliophora</taxon>
        <taxon>Intramacronucleata</taxon>
        <taxon>Spirotrichea</taxon>
        <taxon>Stichotrichia</taxon>
        <taxon>Sporadotrichida</taxon>
        <taxon>Halteriidae</taxon>
        <taxon>Halteria</taxon>
    </lineage>
</organism>
<protein>
    <submittedName>
        <fullName evidence="1">Uncharacterized protein</fullName>
    </submittedName>
</protein>
<name>A0A8J8NI73_HALGN</name>
<reference evidence="1" key="1">
    <citation type="submission" date="2019-06" db="EMBL/GenBank/DDBJ databases">
        <authorList>
            <person name="Zheng W."/>
        </authorList>
    </citation>
    <scope>NUCLEOTIDE SEQUENCE</scope>
    <source>
        <strain evidence="1">QDHG01</strain>
    </source>
</reference>
<dbReference type="AlphaFoldDB" id="A0A8J8NI73"/>
<sequence length="112" mass="13189">MFIESTLRIESVEINWPDFLVIEGSASYIIRIREQSIVYMLDCQTKELLDMLVNRGFQQFRREQTRSSSSLSVSHAGLPDIFRETHIFCCFRHFLVYASLQSEVRWNPSSSY</sequence>
<gene>
    <name evidence="1" type="ORF">FGO68_gene13360</name>
</gene>